<feature type="domain" description="TonB-dependent receptor plug" evidence="7">
    <location>
        <begin position="135"/>
        <end position="230"/>
    </location>
</feature>
<keyword evidence="8" id="KW-0675">Receptor</keyword>
<dbReference type="Pfam" id="PF13715">
    <property type="entry name" value="CarbopepD_reg_2"/>
    <property type="match status" value="1"/>
</dbReference>
<keyword evidence="2 4" id="KW-0472">Membrane</keyword>
<dbReference type="EMBL" id="JASJOU010000008">
    <property type="protein sequence ID" value="MDJ1503387.1"/>
    <property type="molecule type" value="Genomic_DNA"/>
</dbReference>
<feature type="signal peptide" evidence="5">
    <location>
        <begin position="1"/>
        <end position="23"/>
    </location>
</feature>
<dbReference type="Proteomes" id="UP001232063">
    <property type="component" value="Unassembled WGS sequence"/>
</dbReference>
<comment type="caution">
    <text evidence="8">The sequence shown here is derived from an EMBL/GenBank/DDBJ whole genome shotgun (WGS) entry which is preliminary data.</text>
</comment>
<keyword evidence="3" id="KW-0998">Cell outer membrane</keyword>
<dbReference type="Gene3D" id="2.60.40.1120">
    <property type="entry name" value="Carboxypeptidase-like, regulatory domain"/>
    <property type="match status" value="1"/>
</dbReference>
<dbReference type="AlphaFoldDB" id="A0AAE3UHE6"/>
<evidence type="ECO:0000256" key="5">
    <source>
        <dbReference type="SAM" id="SignalP"/>
    </source>
</evidence>
<feature type="chain" id="PRO_5042084706" evidence="5">
    <location>
        <begin position="24"/>
        <end position="955"/>
    </location>
</feature>
<comment type="subcellular location">
    <subcellularLocation>
        <location evidence="1 4">Cell outer membrane</location>
    </subcellularLocation>
</comment>
<evidence type="ECO:0000259" key="7">
    <source>
        <dbReference type="Pfam" id="PF07715"/>
    </source>
</evidence>
<dbReference type="InterPro" id="IPR012910">
    <property type="entry name" value="Plug_dom"/>
</dbReference>
<sequence length="955" mass="107042">MLHLNSLLASLVASLFSITVLVAQTGSIKGTVKDSETNEPLIGAAVAIQGTTNGSVTDSEGNFLISKAPVGKQVLTITYISYLTKKIEVSIEAGKQIILNTALDEDAGQTLQEVVVTASKATNTEVAVISEIKSIQQVAVGVSAQQITKSQDRDAAQVARRIPGVSIVDNRFILIRGLSQRYNTVMINDIIAPSTEIDSRAFSFDMIPSNIIDRILIYKSGAAELPGEFAGGIIKIYTKRAPEENFTNVGLSLGYRANTTFQQVERTNYGKWDFLGFEGKDRQVPSSIPSNPTLFNSLSPEARALYANKLPNTWDVQSKNVPLDIRGSLNFGRRFDAGSVQIGNLTSINYTSTNQYSENQFGIYRNGTTAGSRSVNYTDDQFVYNSRLGLLHNWSFRFNPKFTLEFKNLFNQLGFSETVVRNGQDVDDNREIKSYSERFESRSIYSGQLIGKHNFTPRWMLNWQLGYSYTRRTEPDWRRLKYTRNIPEPGETPQEFSAQTDGLLVNSARFNSKLTESVYSININNEYTLGSKVEEGSDSPKLRFGLYAEKKMRDFSSRWFGYTGGDQAVRKQDIGTIFNPANVTGASNAYFTIVEGTQPNDKYTASNDLIAGYVGTTLPVTTKFNLTAGVRVEANNQYMKSKPSPTTGSTTDLEVDKNVVVALPSVNLTYDLNDKQLVRLAYFSSINRPELRELAPFQYYDFNNNANVQGNESLKTVRIQNVDARWEYYPTPSELVSFGAFYKHFKNPIETFLPEPNTPLILDYTFINAKSAYSYGLEAEVRKSFSELSSNSFLQKLTVVANASYIISRIDLGDYVQLPSAITTEPYDVRGITDTKRPMMNQSPYLINAGLYYNNEATGIQANILYNVYGPRIYAVGSSLTRTIYEMPRNVIDLTFIKTFAQKWEIKAGIQDILNQRFRLEQDYNRDAKVTAADKQPVRTFRRGSYLTLGVTYNF</sequence>
<protein>
    <submittedName>
        <fullName evidence="8">TonB-dependent receptor</fullName>
    </submittedName>
</protein>
<proteinExistence type="inferred from homology"/>
<gene>
    <name evidence="8" type="ORF">QNI22_22145</name>
</gene>
<dbReference type="GO" id="GO:0009279">
    <property type="term" value="C:cell outer membrane"/>
    <property type="evidence" value="ECO:0007669"/>
    <property type="project" value="UniProtKB-SubCell"/>
</dbReference>
<dbReference type="Gene3D" id="2.40.170.20">
    <property type="entry name" value="TonB-dependent receptor, beta-barrel domain"/>
    <property type="match status" value="1"/>
</dbReference>
<dbReference type="Pfam" id="PF07715">
    <property type="entry name" value="Plug"/>
    <property type="match status" value="1"/>
</dbReference>
<dbReference type="InterPro" id="IPR036942">
    <property type="entry name" value="Beta-barrel_TonB_sf"/>
</dbReference>
<dbReference type="SUPFAM" id="SSF49464">
    <property type="entry name" value="Carboxypeptidase regulatory domain-like"/>
    <property type="match status" value="1"/>
</dbReference>
<name>A0AAE3UHE6_9BACT</name>
<keyword evidence="5" id="KW-0732">Signal</keyword>
<evidence type="ECO:0000256" key="4">
    <source>
        <dbReference type="RuleBase" id="RU003357"/>
    </source>
</evidence>
<reference evidence="8" key="1">
    <citation type="submission" date="2023-05" db="EMBL/GenBank/DDBJ databases">
        <authorList>
            <person name="Zhang X."/>
        </authorList>
    </citation>
    <scope>NUCLEOTIDE SEQUENCE</scope>
    <source>
        <strain evidence="8">BD1B2-1</strain>
    </source>
</reference>
<keyword evidence="4" id="KW-0798">TonB box</keyword>
<dbReference type="SUPFAM" id="SSF56935">
    <property type="entry name" value="Porins"/>
    <property type="match status" value="1"/>
</dbReference>
<dbReference type="InterPro" id="IPR037066">
    <property type="entry name" value="Plug_dom_sf"/>
</dbReference>
<organism evidence="8 9">
    <name type="scientific">Xanthocytophaga agilis</name>
    <dbReference type="NCBI Taxonomy" id="3048010"/>
    <lineage>
        <taxon>Bacteria</taxon>
        <taxon>Pseudomonadati</taxon>
        <taxon>Bacteroidota</taxon>
        <taxon>Cytophagia</taxon>
        <taxon>Cytophagales</taxon>
        <taxon>Rhodocytophagaceae</taxon>
        <taxon>Xanthocytophaga</taxon>
    </lineage>
</organism>
<dbReference type="InterPro" id="IPR000531">
    <property type="entry name" value="Beta-barrel_TonB"/>
</dbReference>
<dbReference type="PANTHER" id="PTHR40980:SF4">
    <property type="entry name" value="TONB-DEPENDENT RECEPTOR-LIKE BETA-BARREL DOMAIN-CONTAINING PROTEIN"/>
    <property type="match status" value="1"/>
</dbReference>
<accession>A0AAE3UHE6</accession>
<keyword evidence="9" id="KW-1185">Reference proteome</keyword>
<evidence type="ECO:0000256" key="2">
    <source>
        <dbReference type="ARBA" id="ARBA00023136"/>
    </source>
</evidence>
<dbReference type="Pfam" id="PF00593">
    <property type="entry name" value="TonB_dep_Rec_b-barrel"/>
    <property type="match status" value="1"/>
</dbReference>
<evidence type="ECO:0000256" key="3">
    <source>
        <dbReference type="ARBA" id="ARBA00023237"/>
    </source>
</evidence>
<dbReference type="InterPro" id="IPR008969">
    <property type="entry name" value="CarboxyPept-like_regulatory"/>
</dbReference>
<evidence type="ECO:0000259" key="6">
    <source>
        <dbReference type="Pfam" id="PF00593"/>
    </source>
</evidence>
<dbReference type="RefSeq" id="WP_314514010.1">
    <property type="nucleotide sequence ID" value="NZ_JASJOU010000008.1"/>
</dbReference>
<evidence type="ECO:0000256" key="1">
    <source>
        <dbReference type="ARBA" id="ARBA00004442"/>
    </source>
</evidence>
<evidence type="ECO:0000313" key="8">
    <source>
        <dbReference type="EMBL" id="MDJ1503387.1"/>
    </source>
</evidence>
<comment type="similarity">
    <text evidence="4">Belongs to the TonB-dependent receptor family.</text>
</comment>
<dbReference type="PANTHER" id="PTHR40980">
    <property type="entry name" value="PLUG DOMAIN-CONTAINING PROTEIN"/>
    <property type="match status" value="1"/>
</dbReference>
<dbReference type="Gene3D" id="2.170.130.10">
    <property type="entry name" value="TonB-dependent receptor, plug domain"/>
    <property type="match status" value="1"/>
</dbReference>
<feature type="domain" description="TonB-dependent receptor-like beta-barrel" evidence="6">
    <location>
        <begin position="550"/>
        <end position="909"/>
    </location>
</feature>
<evidence type="ECO:0000313" key="9">
    <source>
        <dbReference type="Proteomes" id="UP001232063"/>
    </source>
</evidence>